<proteinExistence type="predicted"/>
<feature type="transmembrane region" description="Helical" evidence="1">
    <location>
        <begin position="304"/>
        <end position="323"/>
    </location>
</feature>
<feature type="transmembrane region" description="Helical" evidence="1">
    <location>
        <begin position="280"/>
        <end position="298"/>
    </location>
</feature>
<evidence type="ECO:0000256" key="1">
    <source>
        <dbReference type="SAM" id="Phobius"/>
    </source>
</evidence>
<evidence type="ECO:0000313" key="3">
    <source>
        <dbReference type="Proteomes" id="UP000533598"/>
    </source>
</evidence>
<dbReference type="Proteomes" id="UP000533598">
    <property type="component" value="Unassembled WGS sequence"/>
</dbReference>
<name>A0A7W7FU12_9PSEU</name>
<evidence type="ECO:0000313" key="2">
    <source>
        <dbReference type="EMBL" id="MBB4677600.1"/>
    </source>
</evidence>
<keyword evidence="1" id="KW-1133">Transmembrane helix</keyword>
<feature type="transmembrane region" description="Helical" evidence="1">
    <location>
        <begin position="253"/>
        <end position="273"/>
    </location>
</feature>
<keyword evidence="3" id="KW-1185">Reference proteome</keyword>
<accession>A0A7W7FU12</accession>
<feature type="transmembrane region" description="Helical" evidence="1">
    <location>
        <begin position="108"/>
        <end position="126"/>
    </location>
</feature>
<feature type="transmembrane region" description="Helical" evidence="1">
    <location>
        <begin position="79"/>
        <end position="102"/>
    </location>
</feature>
<comment type="caution">
    <text evidence="2">The sequence shown here is derived from an EMBL/GenBank/DDBJ whole genome shotgun (WGS) entry which is preliminary data.</text>
</comment>
<reference evidence="2 3" key="1">
    <citation type="submission" date="2020-08" db="EMBL/GenBank/DDBJ databases">
        <title>Sequencing the genomes of 1000 actinobacteria strains.</title>
        <authorList>
            <person name="Klenk H.-P."/>
        </authorList>
    </citation>
    <scope>NUCLEOTIDE SEQUENCE [LARGE SCALE GENOMIC DNA]</scope>
    <source>
        <strain evidence="2 3">DSM 44230</strain>
    </source>
</reference>
<dbReference type="InterPro" id="IPR027417">
    <property type="entry name" value="P-loop_NTPase"/>
</dbReference>
<sequence>MRIWIAIGSAMGRTALAAALAWLGSSLAGVQAPWLSLPGLLLATGLAGVLAILARPWTPAEVVVFGEAQDGKLAAQVEIVISALIQAVLVYLLLIPVGAGLAVPVPGVGVLVVLACLTGLLAPWLLPRRVIEGSAGSEVDHHTRQAIVDRTELVIARLLDRPEVLAHTGGVTELRREFEADARHDLAASDLSWAVHGLRVQAELTRQAVLRAVPASRPVRLARDPLFPPLCWVVLGSAVASAGLLVLSSLSALVLAVAVLLALTAAFAGARVIRRMRWAAGFPGYLLGLMTAALIMVAGPGQPATLATVLFPVAAVLGLLMLLQRLRSLPYGELLSALTKTPTLDWDRVPGAPLTLVHQARTAELEFLDHLVNRLLPAPETAPPRRYGLLLPDLNLRSLGELSRPEGFVRSDTSDRIEWLVDTLAQSSIGVSGPRGVGKSTLLRRLCGRDLADHLTVFVPAPTSYDRREFLVHLFQTVCEQVVRASPGGLAEPGATPSGRRLLGTGLVALGALIAVLGFGWELVSAGRGWVTGNPEVAIGIGGLVLALAGVFVAEADARAERRRGREASSVVTLARQNLRALRFQRKDTANRTGGMKLAAGLEFSAGRGREHTELVRGYPELVGDLREFLELLGQDGKVVIGIDELDKIDTAEDAERFLNDLKSLFGVRGCHFLVSVSEDALAAFDLRALTVRSTFDSAFDEVVAVSRLDLARARQLLAGRALVLPEPFLWLCHSLAGGLPRDLLRAVLNLVHAKEKTGSAEFTVLSGHLIAADLRSVVDGQLRRAAALTDPTAANLTGWLARATDPARLGQLLADPPTLTGDAVVLGRQSAAYAGYVAIMAGHAAEPGEWRELGDEKLDLLARARAALAVDPDLAVVLTKRFSSE</sequence>
<feature type="transmembrane region" description="Helical" evidence="1">
    <location>
        <begin position="226"/>
        <end position="247"/>
    </location>
</feature>
<organism evidence="2 3">
    <name type="scientific">Crossiella cryophila</name>
    <dbReference type="NCBI Taxonomy" id="43355"/>
    <lineage>
        <taxon>Bacteria</taxon>
        <taxon>Bacillati</taxon>
        <taxon>Actinomycetota</taxon>
        <taxon>Actinomycetes</taxon>
        <taxon>Pseudonocardiales</taxon>
        <taxon>Pseudonocardiaceae</taxon>
        <taxon>Crossiella</taxon>
    </lineage>
</organism>
<dbReference type="SUPFAM" id="SSF52540">
    <property type="entry name" value="P-loop containing nucleoside triphosphate hydrolases"/>
    <property type="match status" value="1"/>
</dbReference>
<feature type="transmembrane region" description="Helical" evidence="1">
    <location>
        <begin position="537"/>
        <end position="556"/>
    </location>
</feature>
<gene>
    <name evidence="2" type="ORF">HNR67_003718</name>
</gene>
<feature type="transmembrane region" description="Helical" evidence="1">
    <location>
        <begin position="38"/>
        <end position="58"/>
    </location>
</feature>
<keyword evidence="1" id="KW-0812">Transmembrane</keyword>
<dbReference type="RefSeq" id="WP_185003524.1">
    <property type="nucleotide sequence ID" value="NZ_BAAAUI010000023.1"/>
</dbReference>
<protein>
    <submittedName>
        <fullName evidence="2">Uncharacterized protein</fullName>
    </submittedName>
</protein>
<feature type="transmembrane region" description="Helical" evidence="1">
    <location>
        <begin position="502"/>
        <end position="521"/>
    </location>
</feature>
<keyword evidence="1" id="KW-0472">Membrane</keyword>
<dbReference type="AlphaFoldDB" id="A0A7W7FU12"/>
<dbReference type="EMBL" id="JACHMH010000001">
    <property type="protein sequence ID" value="MBB4677600.1"/>
    <property type="molecule type" value="Genomic_DNA"/>
</dbReference>